<evidence type="ECO:0000259" key="10">
    <source>
        <dbReference type="Pfam" id="PF22782"/>
    </source>
</evidence>
<dbReference type="EMBL" id="AAYY01000008">
    <property type="protein sequence ID" value="EDP43378.1"/>
    <property type="molecule type" value="Genomic_DNA"/>
</dbReference>
<evidence type="ECO:0000256" key="3">
    <source>
        <dbReference type="ARBA" id="ARBA00008726"/>
    </source>
</evidence>
<dbReference type="FunCoup" id="A8Q3G0">
    <property type="interactions" value="132"/>
</dbReference>
<keyword evidence="6" id="KW-0508">mRNA splicing</keyword>
<dbReference type="KEGG" id="mgl:MGL_2388"/>
<feature type="compositionally biased region" description="Basic and acidic residues" evidence="9">
    <location>
        <begin position="236"/>
        <end position="248"/>
    </location>
</feature>
<comment type="subcellular location">
    <subcellularLocation>
        <location evidence="2">Cytoplasm</location>
    </subcellularLocation>
    <subcellularLocation>
        <location evidence="1">Nucleus</location>
    </subcellularLocation>
</comment>
<dbReference type="AlphaFoldDB" id="A8Q3G0"/>
<dbReference type="GeneID" id="5854899"/>
<evidence type="ECO:0000256" key="5">
    <source>
        <dbReference type="ARBA" id="ARBA00022664"/>
    </source>
</evidence>
<feature type="domain" description="SDE2-like" evidence="10">
    <location>
        <begin position="73"/>
        <end position="165"/>
    </location>
</feature>
<dbReference type="RefSeq" id="XP_001730592.1">
    <property type="nucleotide sequence ID" value="XM_001730540.1"/>
</dbReference>
<evidence type="ECO:0000256" key="6">
    <source>
        <dbReference type="ARBA" id="ARBA00023187"/>
    </source>
</evidence>
<feature type="compositionally biased region" description="Basic and acidic residues" evidence="9">
    <location>
        <begin position="202"/>
        <end position="218"/>
    </location>
</feature>
<evidence type="ECO:0000256" key="2">
    <source>
        <dbReference type="ARBA" id="ARBA00004496"/>
    </source>
</evidence>
<evidence type="ECO:0000256" key="7">
    <source>
        <dbReference type="ARBA" id="ARBA00023242"/>
    </source>
</evidence>
<keyword evidence="8" id="KW-0131">Cell cycle</keyword>
<name>A8Q3G0_MALGO</name>
<dbReference type="InParanoid" id="A8Q3G0"/>
<dbReference type="OMA" id="DHEYVEQ"/>
<dbReference type="GO" id="GO:0008380">
    <property type="term" value="P:RNA splicing"/>
    <property type="evidence" value="ECO:0007669"/>
    <property type="project" value="UniProtKB-KW"/>
</dbReference>
<reference evidence="11 12" key="1">
    <citation type="journal article" date="2007" name="Proc. Natl. Acad. Sci. U.S.A.">
        <title>Dandruff-associated Malassezia genomes reveal convergent and divergent virulence traits shared with plant and human fungal pathogens.</title>
        <authorList>
            <person name="Xu J."/>
            <person name="Saunders C.W."/>
            <person name="Hu P."/>
            <person name="Grant R.A."/>
            <person name="Boekhout T."/>
            <person name="Kuramae E.E."/>
            <person name="Kronstad J.W."/>
            <person name="Deangelis Y.M."/>
            <person name="Reeder N.L."/>
            <person name="Johnstone K.R."/>
            <person name="Leland M."/>
            <person name="Fieno A.M."/>
            <person name="Begley W.M."/>
            <person name="Sun Y."/>
            <person name="Lacey M.P."/>
            <person name="Chaudhary T."/>
            <person name="Keough T."/>
            <person name="Chu L."/>
            <person name="Sears R."/>
            <person name="Yuan B."/>
            <person name="Dawson T.L.Jr."/>
        </authorList>
    </citation>
    <scope>NUCLEOTIDE SEQUENCE [LARGE SCALE GENOMIC DNA]</scope>
    <source>
        <strain evidence="12">ATCC MYA-4612 / CBS 7966</strain>
    </source>
</reference>
<proteinExistence type="inferred from homology"/>
<keyword evidence="4" id="KW-0963">Cytoplasm</keyword>
<dbReference type="OrthoDB" id="547031at2759"/>
<accession>A8Q3G0</accession>
<sequence length="248" mass="27243">MCEPYDRTVKISLARSTSCATLYDRITAVLGRNSDIVRLTSRGGHSICPSYTLNELAGVYPCVDLELRVRHLGGKGGFGNMLRAQGGRMSARGKHESQDSCRDLQGRRLGSIKEAQLLAEYIAKEPDRKAALDEAQKRKYAKLERMLGREPKSMDDFQEAAEKLEEAGDSLDASHESAPSSSASASASVNETRTASAPKRKERLDDHEYVEQSREIVDNVRGAVAAAMKKRKGKKRAIDNVDKKATAT</sequence>
<evidence type="ECO:0000313" key="12">
    <source>
        <dbReference type="Proteomes" id="UP000008837"/>
    </source>
</evidence>
<evidence type="ECO:0000256" key="1">
    <source>
        <dbReference type="ARBA" id="ARBA00004123"/>
    </source>
</evidence>
<keyword evidence="7" id="KW-0539">Nucleus</keyword>
<dbReference type="GO" id="GO:0005737">
    <property type="term" value="C:cytoplasm"/>
    <property type="evidence" value="ECO:0007669"/>
    <property type="project" value="UniProtKB-SubCell"/>
</dbReference>
<dbReference type="InterPro" id="IPR053822">
    <property type="entry name" value="SDE2-like_dom"/>
</dbReference>
<feature type="compositionally biased region" description="Basic and acidic residues" evidence="9">
    <location>
        <begin position="143"/>
        <end position="166"/>
    </location>
</feature>
<dbReference type="Proteomes" id="UP000008837">
    <property type="component" value="Unassembled WGS sequence"/>
</dbReference>
<dbReference type="GO" id="GO:0005634">
    <property type="term" value="C:nucleus"/>
    <property type="evidence" value="ECO:0007669"/>
    <property type="project" value="UniProtKB-SubCell"/>
</dbReference>
<dbReference type="Pfam" id="PF22782">
    <property type="entry name" value="SDE2"/>
    <property type="match status" value="1"/>
</dbReference>
<dbReference type="GO" id="GO:0006397">
    <property type="term" value="P:mRNA processing"/>
    <property type="evidence" value="ECO:0007669"/>
    <property type="project" value="UniProtKB-KW"/>
</dbReference>
<evidence type="ECO:0000256" key="9">
    <source>
        <dbReference type="SAM" id="MobiDB-lite"/>
    </source>
</evidence>
<feature type="region of interest" description="Disordered" evidence="9">
    <location>
        <begin position="143"/>
        <end position="248"/>
    </location>
</feature>
<keyword evidence="5" id="KW-0507">mRNA processing</keyword>
<feature type="compositionally biased region" description="Low complexity" evidence="9">
    <location>
        <begin position="176"/>
        <end position="188"/>
    </location>
</feature>
<keyword evidence="12" id="KW-1185">Reference proteome</keyword>
<dbReference type="VEuPathDB" id="FungiDB:MGL_2388"/>
<evidence type="ECO:0000313" key="11">
    <source>
        <dbReference type="EMBL" id="EDP43378.1"/>
    </source>
</evidence>
<evidence type="ECO:0000256" key="4">
    <source>
        <dbReference type="ARBA" id="ARBA00022490"/>
    </source>
</evidence>
<dbReference type="PANTHER" id="PTHR12786:SF1">
    <property type="entry name" value="SPLICING REGULATOR SDE2"/>
    <property type="match status" value="1"/>
</dbReference>
<gene>
    <name evidence="11" type="ORF">MGL_2388</name>
</gene>
<dbReference type="PANTHER" id="PTHR12786">
    <property type="entry name" value="SPLICING FACTOR SF3A-RELATED"/>
    <property type="match status" value="1"/>
</dbReference>
<comment type="caution">
    <text evidence="11">The sequence shown here is derived from an EMBL/GenBank/DDBJ whole genome shotgun (WGS) entry which is preliminary data.</text>
</comment>
<dbReference type="InterPro" id="IPR051421">
    <property type="entry name" value="RNA_Proc_DNA_Dmg_Regulator"/>
</dbReference>
<dbReference type="STRING" id="425265.A8Q3G0"/>
<comment type="similarity">
    <text evidence="3">Belongs to the SDE2 family.</text>
</comment>
<protein>
    <recommendedName>
        <fullName evidence="10">SDE2-like domain-containing protein</fullName>
    </recommendedName>
</protein>
<organism evidence="11 12">
    <name type="scientific">Malassezia globosa (strain ATCC MYA-4612 / CBS 7966)</name>
    <name type="common">Dandruff-associated fungus</name>
    <dbReference type="NCBI Taxonomy" id="425265"/>
    <lineage>
        <taxon>Eukaryota</taxon>
        <taxon>Fungi</taxon>
        <taxon>Dikarya</taxon>
        <taxon>Basidiomycota</taxon>
        <taxon>Ustilaginomycotina</taxon>
        <taxon>Malasseziomycetes</taxon>
        <taxon>Malasseziales</taxon>
        <taxon>Malasseziaceae</taxon>
        <taxon>Malassezia</taxon>
    </lineage>
</organism>
<evidence type="ECO:0000256" key="8">
    <source>
        <dbReference type="ARBA" id="ARBA00023306"/>
    </source>
</evidence>